<gene>
    <name evidence="2" type="ORF">MUN80_24420</name>
</gene>
<evidence type="ECO:0000313" key="3">
    <source>
        <dbReference type="Proteomes" id="UP000831785"/>
    </source>
</evidence>
<keyword evidence="1" id="KW-0812">Transmembrane</keyword>
<proteinExistence type="predicted"/>
<keyword evidence="1" id="KW-0472">Membrane</keyword>
<accession>A0ABY4FAC2</accession>
<dbReference type="Proteomes" id="UP000831785">
    <property type="component" value="Chromosome"/>
</dbReference>
<keyword evidence="3" id="KW-1185">Reference proteome</keyword>
<feature type="transmembrane region" description="Helical" evidence="1">
    <location>
        <begin position="6"/>
        <end position="25"/>
    </location>
</feature>
<protein>
    <recommendedName>
        <fullName evidence="4">DUF3592 domain-containing protein</fullName>
    </recommendedName>
</protein>
<sequence length="121" mass="14077">MSEETIVLTIFSLIGSALFFLHYRYSRALVADILKHGYHTEAVVTAYREDVVRVAGSWTSLEYPYLTYISEAGEVKCGRLKYASSRGRLLWIDQEVEIVVYQQKLFYLPELKQSFWARLLT</sequence>
<name>A0ABY4FAC2_9BACT</name>
<evidence type="ECO:0000256" key="1">
    <source>
        <dbReference type="SAM" id="Phobius"/>
    </source>
</evidence>
<dbReference type="EMBL" id="CP095049">
    <property type="protein sequence ID" value="UOQ52874.1"/>
    <property type="molecule type" value="Genomic_DNA"/>
</dbReference>
<organism evidence="2 3">
    <name type="scientific">Hymenobacter cellulosivorans</name>
    <dbReference type="NCBI Taxonomy" id="2932249"/>
    <lineage>
        <taxon>Bacteria</taxon>
        <taxon>Pseudomonadati</taxon>
        <taxon>Bacteroidota</taxon>
        <taxon>Cytophagia</taxon>
        <taxon>Cytophagales</taxon>
        <taxon>Hymenobacteraceae</taxon>
        <taxon>Hymenobacter</taxon>
    </lineage>
</organism>
<reference evidence="2 3" key="1">
    <citation type="submission" date="2022-04" db="EMBL/GenBank/DDBJ databases">
        <title>Hymenobacter sp. isolated from the air.</title>
        <authorList>
            <person name="Won M."/>
            <person name="Lee C.-M."/>
            <person name="Woen H.-Y."/>
            <person name="Kwon S.-W."/>
        </authorList>
    </citation>
    <scope>NUCLEOTIDE SEQUENCE [LARGE SCALE GENOMIC DNA]</scope>
    <source>
        <strain evidence="3">5116 S-27</strain>
    </source>
</reference>
<evidence type="ECO:0008006" key="4">
    <source>
        <dbReference type="Google" id="ProtNLM"/>
    </source>
</evidence>
<dbReference type="RefSeq" id="WP_244717287.1">
    <property type="nucleotide sequence ID" value="NZ_CP095049.1"/>
</dbReference>
<evidence type="ECO:0000313" key="2">
    <source>
        <dbReference type="EMBL" id="UOQ52874.1"/>
    </source>
</evidence>
<keyword evidence="1" id="KW-1133">Transmembrane helix</keyword>